<reference evidence="3" key="1">
    <citation type="journal article" date="2019" name="Int. J. Syst. Evol. Microbiol.">
        <title>The Global Catalogue of Microorganisms (GCM) 10K type strain sequencing project: providing services to taxonomists for standard genome sequencing and annotation.</title>
        <authorList>
            <consortium name="The Broad Institute Genomics Platform"/>
            <consortium name="The Broad Institute Genome Sequencing Center for Infectious Disease"/>
            <person name="Wu L."/>
            <person name="Ma J."/>
        </authorList>
    </citation>
    <scope>NUCLEOTIDE SEQUENCE [LARGE SCALE GENOMIC DNA]</scope>
    <source>
        <strain evidence="3">PCU 280</strain>
    </source>
</reference>
<evidence type="ECO:0000313" key="2">
    <source>
        <dbReference type="EMBL" id="MFC6333251.1"/>
    </source>
</evidence>
<protein>
    <submittedName>
        <fullName evidence="2">ABC transporter permease</fullName>
    </submittedName>
</protein>
<comment type="caution">
    <text evidence="2">The sequence shown here is derived from an EMBL/GenBank/DDBJ whole genome shotgun (WGS) entry which is preliminary data.</text>
</comment>
<keyword evidence="3" id="KW-1185">Reference proteome</keyword>
<keyword evidence="1" id="KW-0812">Transmembrane</keyword>
<gene>
    <name evidence="2" type="ORF">ACFP56_11500</name>
</gene>
<dbReference type="EMBL" id="JBHSTE010000003">
    <property type="protein sequence ID" value="MFC6333251.1"/>
    <property type="molecule type" value="Genomic_DNA"/>
</dbReference>
<dbReference type="Proteomes" id="UP001596233">
    <property type="component" value="Unassembled WGS sequence"/>
</dbReference>
<name>A0ABW1V750_9BACL</name>
<dbReference type="PANTHER" id="PTHR37305:SF1">
    <property type="entry name" value="MEMBRANE PROTEIN"/>
    <property type="match status" value="1"/>
</dbReference>
<feature type="transmembrane region" description="Helical" evidence="1">
    <location>
        <begin position="223"/>
        <end position="245"/>
    </location>
</feature>
<dbReference type="PANTHER" id="PTHR37305">
    <property type="entry name" value="INTEGRAL MEMBRANE PROTEIN-RELATED"/>
    <property type="match status" value="1"/>
</dbReference>
<feature type="transmembrane region" description="Helical" evidence="1">
    <location>
        <begin position="177"/>
        <end position="203"/>
    </location>
</feature>
<evidence type="ECO:0000256" key="1">
    <source>
        <dbReference type="SAM" id="Phobius"/>
    </source>
</evidence>
<proteinExistence type="predicted"/>
<evidence type="ECO:0000313" key="3">
    <source>
        <dbReference type="Proteomes" id="UP001596233"/>
    </source>
</evidence>
<dbReference type="RefSeq" id="WP_379234515.1">
    <property type="nucleotide sequence ID" value="NZ_JBHSTE010000003.1"/>
</dbReference>
<feature type="transmembrane region" description="Helical" evidence="1">
    <location>
        <begin position="59"/>
        <end position="81"/>
    </location>
</feature>
<keyword evidence="1" id="KW-1133">Transmembrane helix</keyword>
<dbReference type="Pfam" id="PF12730">
    <property type="entry name" value="ABC2_membrane_4"/>
    <property type="match status" value="1"/>
</dbReference>
<feature type="transmembrane region" description="Helical" evidence="1">
    <location>
        <begin position="108"/>
        <end position="133"/>
    </location>
</feature>
<feature type="transmembrane region" description="Helical" evidence="1">
    <location>
        <begin position="139"/>
        <end position="165"/>
    </location>
</feature>
<sequence length="250" mass="28218">MDGLKATYQNELFKIRKKKKLVVGSILSILAVLIGQVSITLVNQSLGLLIVNSTDLSLIVLNVMMYSIFPLFVTFLTIDMFNGEYNTNTMKLILTKPTSRFSIFTAKFLALLTIIGLNIVFVMLLSLITSIAFNISSVTFIGIVRIIVAYTVSIVPLIVFSLFVIMIANLVKSGNSVFFLTILSFALFYVIGVFFHQASSFLFTSMFDWYRLWISDSIQFFKLLRMSLIMIGCSIMLYSIGFSLFERKVI</sequence>
<organism evidence="2 3">
    <name type="scientific">Paenibacillus septentrionalis</name>
    <dbReference type="NCBI Taxonomy" id="429342"/>
    <lineage>
        <taxon>Bacteria</taxon>
        <taxon>Bacillati</taxon>
        <taxon>Bacillota</taxon>
        <taxon>Bacilli</taxon>
        <taxon>Bacillales</taxon>
        <taxon>Paenibacillaceae</taxon>
        <taxon>Paenibacillus</taxon>
    </lineage>
</organism>
<feature type="transmembrane region" description="Helical" evidence="1">
    <location>
        <begin position="21"/>
        <end position="39"/>
    </location>
</feature>
<accession>A0ABW1V750</accession>
<keyword evidence="1" id="KW-0472">Membrane</keyword>